<feature type="binding site" evidence="8">
    <location>
        <begin position="327"/>
        <end position="330"/>
    </location>
    <ligand>
        <name>GTP</name>
        <dbReference type="ChEBI" id="CHEBI:37565"/>
        <label>2</label>
    </ligand>
</feature>
<evidence type="ECO:0000256" key="2">
    <source>
        <dbReference type="ARBA" id="ARBA00020953"/>
    </source>
</evidence>
<dbReference type="InterPro" id="IPR016484">
    <property type="entry name" value="GTPase_Der"/>
</dbReference>
<feature type="binding site" evidence="8">
    <location>
        <begin position="215"/>
        <end position="222"/>
    </location>
    <ligand>
        <name>GTP</name>
        <dbReference type="ChEBI" id="CHEBI:37565"/>
        <label>2</label>
    </ligand>
</feature>
<feature type="binding site" evidence="8">
    <location>
        <begin position="56"/>
        <end position="60"/>
    </location>
    <ligand>
        <name>GTP</name>
        <dbReference type="ChEBI" id="CHEBI:37565"/>
        <label>1</label>
    </ligand>
</feature>
<feature type="binding site" evidence="8">
    <location>
        <begin position="119"/>
        <end position="122"/>
    </location>
    <ligand>
        <name>GTP</name>
        <dbReference type="ChEBI" id="CHEBI:37565"/>
        <label>1</label>
    </ligand>
</feature>
<evidence type="ECO:0000256" key="7">
    <source>
        <dbReference type="ARBA" id="ARBA00032345"/>
    </source>
</evidence>
<keyword evidence="5 8" id="KW-0547">Nucleotide-binding</keyword>
<evidence type="ECO:0000256" key="8">
    <source>
        <dbReference type="HAMAP-Rule" id="MF_00195"/>
    </source>
</evidence>
<dbReference type="InterPro" id="IPR005225">
    <property type="entry name" value="Small_GTP-bd"/>
</dbReference>
<dbReference type="PROSITE" id="PS51712">
    <property type="entry name" value="G_ENGA"/>
    <property type="match status" value="2"/>
</dbReference>
<dbReference type="CDD" id="cd01895">
    <property type="entry name" value="EngA2"/>
    <property type="match status" value="1"/>
</dbReference>
<dbReference type="NCBIfam" id="TIGR00231">
    <property type="entry name" value="small_GTP"/>
    <property type="match status" value="2"/>
</dbReference>
<dbReference type="HAMAP" id="MF_00195">
    <property type="entry name" value="GTPase_Der"/>
    <property type="match status" value="1"/>
</dbReference>
<feature type="binding site" evidence="8">
    <location>
        <begin position="262"/>
        <end position="266"/>
    </location>
    <ligand>
        <name>GTP</name>
        <dbReference type="ChEBI" id="CHEBI:37565"/>
        <label>2</label>
    </ligand>
</feature>
<dbReference type="Gene3D" id="3.30.300.20">
    <property type="match status" value="1"/>
</dbReference>
<dbReference type="RefSeq" id="WP_284340923.1">
    <property type="nucleotide sequence ID" value="NZ_BSNS01000011.1"/>
</dbReference>
<dbReference type="EMBL" id="BSNS01000011">
    <property type="protein sequence ID" value="GLQ55528.1"/>
    <property type="molecule type" value="Genomic_DNA"/>
</dbReference>
<evidence type="ECO:0000256" key="9">
    <source>
        <dbReference type="PROSITE-ProRule" id="PRU01049"/>
    </source>
</evidence>
<keyword evidence="3 8" id="KW-0690">Ribosome biogenesis</keyword>
<evidence type="ECO:0000256" key="5">
    <source>
        <dbReference type="ARBA" id="ARBA00022741"/>
    </source>
</evidence>
<reference evidence="13" key="1">
    <citation type="journal article" date="2019" name="Int. J. Syst. Evol. Microbiol.">
        <title>The Global Catalogue of Microorganisms (GCM) 10K type strain sequencing project: providing services to taxonomists for standard genome sequencing and annotation.</title>
        <authorList>
            <consortium name="The Broad Institute Genomics Platform"/>
            <consortium name="The Broad Institute Genome Sequencing Center for Infectious Disease"/>
            <person name="Wu L."/>
            <person name="Ma J."/>
        </authorList>
    </citation>
    <scope>NUCLEOTIDE SEQUENCE [LARGE SCALE GENOMIC DNA]</scope>
    <source>
        <strain evidence="13">NBRC 112416</strain>
    </source>
</reference>
<dbReference type="Proteomes" id="UP001156691">
    <property type="component" value="Unassembled WGS sequence"/>
</dbReference>
<feature type="binding site" evidence="8">
    <location>
        <begin position="9"/>
        <end position="16"/>
    </location>
    <ligand>
        <name>GTP</name>
        <dbReference type="ChEBI" id="CHEBI:37565"/>
        <label>1</label>
    </ligand>
</feature>
<comment type="function">
    <text evidence="8 10">GTPase that plays an essential role in the late steps of ribosome biogenesis.</text>
</comment>
<organism evidence="12 13">
    <name type="scientific">Devosia nitrariae</name>
    <dbReference type="NCBI Taxonomy" id="2071872"/>
    <lineage>
        <taxon>Bacteria</taxon>
        <taxon>Pseudomonadati</taxon>
        <taxon>Pseudomonadota</taxon>
        <taxon>Alphaproteobacteria</taxon>
        <taxon>Hyphomicrobiales</taxon>
        <taxon>Devosiaceae</taxon>
        <taxon>Devosia</taxon>
    </lineage>
</organism>
<dbReference type="InterPro" id="IPR027417">
    <property type="entry name" value="P-loop_NTPase"/>
</dbReference>
<dbReference type="InterPro" id="IPR006073">
    <property type="entry name" value="GTP-bd"/>
</dbReference>
<dbReference type="InterPro" id="IPR031166">
    <property type="entry name" value="G_ENGA"/>
</dbReference>
<name>A0ABQ5W656_9HYPH</name>
<proteinExistence type="inferred from homology"/>
<dbReference type="Gene3D" id="3.40.50.300">
    <property type="entry name" value="P-loop containing nucleotide triphosphate hydrolases"/>
    <property type="match status" value="2"/>
</dbReference>
<evidence type="ECO:0000259" key="11">
    <source>
        <dbReference type="PROSITE" id="PS51712"/>
    </source>
</evidence>
<dbReference type="InterPro" id="IPR032859">
    <property type="entry name" value="KH_dom-like"/>
</dbReference>
<evidence type="ECO:0000256" key="10">
    <source>
        <dbReference type="RuleBase" id="RU004481"/>
    </source>
</evidence>
<evidence type="ECO:0000256" key="3">
    <source>
        <dbReference type="ARBA" id="ARBA00022517"/>
    </source>
</evidence>
<protein>
    <recommendedName>
        <fullName evidence="2 8">GTPase Der</fullName>
    </recommendedName>
    <alternativeName>
        <fullName evidence="7 8">GTP-binding protein EngA</fullName>
    </alternativeName>
</protein>
<evidence type="ECO:0000313" key="12">
    <source>
        <dbReference type="EMBL" id="GLQ55528.1"/>
    </source>
</evidence>
<comment type="caution">
    <text evidence="12">The sequence shown here is derived from an EMBL/GenBank/DDBJ whole genome shotgun (WGS) entry which is preliminary data.</text>
</comment>
<keyword evidence="13" id="KW-1185">Reference proteome</keyword>
<evidence type="ECO:0000256" key="1">
    <source>
        <dbReference type="ARBA" id="ARBA00008279"/>
    </source>
</evidence>
<sequence>MTVTVAIVGRPNVGKSTLFNRLVGRKIALVDDTPGVTRDRREAEGRIADLKFRVLDTAGFEDVRDGSLEDRMRQQTELAIREADVILFMIDARAGVVPLDERFAQVLRRAGKDVHLIANKAEGREAQAGLVEAFRLGFGEPIPLSAEHGLGMADLHSIVSEAIDRAAEAKGEGAPEIEAMPEVNVDIDDSELEGEGEEATLRWNPRRYLNVAIVGRPNAGKSTLVNRLVGEDRVLVGPEAGITRDSILVPWEWQGRVINLVDTAGIRRRARVTEKLEKLAVGDALRTIQYAEVVVLMLDATIPFEKQDLQLADLVEREGRAMVIAVNKWDLIEDKPATLAALKEACERLLPQLRGIPLLTLSGLTGRNLDRLMDAIFEIEKAWNGHVSTARLNRWLAGMVEGHPPPAVSGRRLKLRYMTQAKRRPPSFILFASRPDVLPTSYQRYLVNGLREAFALLGTPIRLWVRASSKNPYDDPGKRRIG</sequence>
<feature type="domain" description="EngA-type G" evidence="11">
    <location>
        <begin position="3"/>
        <end position="167"/>
    </location>
</feature>
<dbReference type="InterPro" id="IPR015946">
    <property type="entry name" value="KH_dom-like_a/b"/>
</dbReference>
<comment type="similarity">
    <text evidence="1 8 9 10">Belongs to the TRAFAC class TrmE-Era-EngA-EngB-Septin-like GTPase superfamily. EngA (Der) GTPase family.</text>
</comment>
<gene>
    <name evidence="8 12" type="primary">der</name>
    <name evidence="12" type="ORF">GCM10010862_27870</name>
</gene>
<comment type="subunit">
    <text evidence="8">Associates with the 50S ribosomal subunit.</text>
</comment>
<evidence type="ECO:0000313" key="13">
    <source>
        <dbReference type="Proteomes" id="UP001156691"/>
    </source>
</evidence>
<evidence type="ECO:0000256" key="6">
    <source>
        <dbReference type="ARBA" id="ARBA00023134"/>
    </source>
</evidence>
<dbReference type="Pfam" id="PF14714">
    <property type="entry name" value="KH_dom-like"/>
    <property type="match status" value="1"/>
</dbReference>
<keyword evidence="4 10" id="KW-0677">Repeat</keyword>
<dbReference type="PANTHER" id="PTHR43834">
    <property type="entry name" value="GTPASE DER"/>
    <property type="match status" value="1"/>
</dbReference>
<dbReference type="Pfam" id="PF01926">
    <property type="entry name" value="MMR_HSR1"/>
    <property type="match status" value="2"/>
</dbReference>
<accession>A0ABQ5W656</accession>
<keyword evidence="6 8" id="KW-0342">GTP-binding</keyword>
<evidence type="ECO:0000256" key="4">
    <source>
        <dbReference type="ARBA" id="ARBA00022737"/>
    </source>
</evidence>
<dbReference type="SUPFAM" id="SSF52540">
    <property type="entry name" value="P-loop containing nucleoside triphosphate hydrolases"/>
    <property type="match status" value="2"/>
</dbReference>
<dbReference type="PRINTS" id="PR00326">
    <property type="entry name" value="GTP1OBG"/>
</dbReference>
<dbReference type="NCBIfam" id="TIGR03594">
    <property type="entry name" value="GTPase_EngA"/>
    <property type="match status" value="1"/>
</dbReference>
<dbReference type="PIRSF" id="PIRSF006485">
    <property type="entry name" value="GTP-binding_EngA"/>
    <property type="match status" value="1"/>
</dbReference>
<dbReference type="CDD" id="cd01894">
    <property type="entry name" value="EngA1"/>
    <property type="match status" value="1"/>
</dbReference>
<dbReference type="PANTHER" id="PTHR43834:SF6">
    <property type="entry name" value="GTPASE DER"/>
    <property type="match status" value="1"/>
</dbReference>
<feature type="domain" description="EngA-type G" evidence="11">
    <location>
        <begin position="209"/>
        <end position="384"/>
    </location>
</feature>